<dbReference type="GO" id="GO:0000049">
    <property type="term" value="F:tRNA binding"/>
    <property type="evidence" value="ECO:0007669"/>
    <property type="project" value="UniProtKB-UniRule"/>
</dbReference>
<dbReference type="GO" id="GO:0006412">
    <property type="term" value="P:translation"/>
    <property type="evidence" value="ECO:0007669"/>
    <property type="project" value="UniProtKB-UniRule"/>
</dbReference>
<evidence type="ECO:0000256" key="3">
    <source>
        <dbReference type="ARBA" id="ARBA00022884"/>
    </source>
</evidence>
<comment type="function">
    <text evidence="6">One of the primary rRNA binding proteins, it binds directly to 16S rRNA where it nucleates assembly of the head domain of the 30S subunit. Is located at the subunit interface close to the decoding center, probably blocks exit of the E-site tRNA.</text>
</comment>
<protein>
    <recommendedName>
        <fullName evidence="6">Small ribosomal subunit protein uS7</fullName>
    </recommendedName>
</protein>
<name>A0A1F5P5B8_9BACT</name>
<gene>
    <name evidence="6" type="primary">rpsG</name>
    <name evidence="8" type="ORF">A3J48_03015</name>
</gene>
<dbReference type="GO" id="GO:0003735">
    <property type="term" value="F:structural constituent of ribosome"/>
    <property type="evidence" value="ECO:0007669"/>
    <property type="project" value="InterPro"/>
</dbReference>
<dbReference type="Gene3D" id="1.10.455.10">
    <property type="entry name" value="Ribosomal protein S7 domain"/>
    <property type="match status" value="1"/>
</dbReference>
<organism evidence="8 9">
    <name type="scientific">Candidatus Doudnabacteria bacterium RIFCSPHIGHO2_02_FULL_46_11</name>
    <dbReference type="NCBI Taxonomy" id="1817832"/>
    <lineage>
        <taxon>Bacteria</taxon>
        <taxon>Candidatus Doudnaibacteriota</taxon>
    </lineage>
</organism>
<evidence type="ECO:0000256" key="4">
    <source>
        <dbReference type="ARBA" id="ARBA00022980"/>
    </source>
</evidence>
<dbReference type="GO" id="GO:0019843">
    <property type="term" value="F:rRNA binding"/>
    <property type="evidence" value="ECO:0007669"/>
    <property type="project" value="UniProtKB-UniRule"/>
</dbReference>
<sequence length="168" mass="19474">MPRKARSYKRHKIDADMRYNNVKIAKFINYIMERGKKTVAQGIVYDAFDVIHEKMKTEPRQVFDAALKNVSPTLEVKGRRVGGANYQVPIEVFEPRKTTLGMRWLIGAARARKGKPMHERLAEEIMDAFNRQGAAYKKREDTHRMADANKAFAHFARFMRKKRSTSGN</sequence>
<dbReference type="InterPro" id="IPR036823">
    <property type="entry name" value="Ribosomal_uS7_dom_sf"/>
</dbReference>
<dbReference type="PANTHER" id="PTHR11205">
    <property type="entry name" value="RIBOSOMAL PROTEIN S7"/>
    <property type="match status" value="1"/>
</dbReference>
<evidence type="ECO:0000256" key="5">
    <source>
        <dbReference type="ARBA" id="ARBA00023274"/>
    </source>
</evidence>
<dbReference type="Pfam" id="PF00177">
    <property type="entry name" value="Ribosomal_S7"/>
    <property type="match status" value="1"/>
</dbReference>
<dbReference type="GO" id="GO:0015935">
    <property type="term" value="C:small ribosomal subunit"/>
    <property type="evidence" value="ECO:0007669"/>
    <property type="project" value="InterPro"/>
</dbReference>
<dbReference type="CDD" id="cd14869">
    <property type="entry name" value="uS7_Bacteria"/>
    <property type="match status" value="1"/>
</dbReference>
<keyword evidence="4 6" id="KW-0689">Ribosomal protein</keyword>
<comment type="subunit">
    <text evidence="6">Part of the 30S ribosomal subunit. Contacts proteins S9 and S11.</text>
</comment>
<reference evidence="8 9" key="1">
    <citation type="journal article" date="2016" name="Nat. Commun.">
        <title>Thousands of microbial genomes shed light on interconnected biogeochemical processes in an aquifer system.</title>
        <authorList>
            <person name="Anantharaman K."/>
            <person name="Brown C.T."/>
            <person name="Hug L.A."/>
            <person name="Sharon I."/>
            <person name="Castelle C.J."/>
            <person name="Probst A.J."/>
            <person name="Thomas B.C."/>
            <person name="Singh A."/>
            <person name="Wilkins M.J."/>
            <person name="Karaoz U."/>
            <person name="Brodie E.L."/>
            <person name="Williams K.H."/>
            <person name="Hubbard S.S."/>
            <person name="Banfield J.F."/>
        </authorList>
    </citation>
    <scope>NUCLEOTIDE SEQUENCE [LARGE SCALE GENOMIC DNA]</scope>
</reference>
<feature type="domain" description="Small ribosomal subunit protein uS7" evidence="7">
    <location>
        <begin position="4"/>
        <end position="150"/>
    </location>
</feature>
<keyword evidence="3 6" id="KW-0694">RNA-binding</keyword>
<dbReference type="NCBIfam" id="TIGR01029">
    <property type="entry name" value="rpsG_bact"/>
    <property type="match status" value="1"/>
</dbReference>
<dbReference type="InterPro" id="IPR000235">
    <property type="entry name" value="Ribosomal_uS7"/>
</dbReference>
<evidence type="ECO:0000256" key="6">
    <source>
        <dbReference type="HAMAP-Rule" id="MF_00480"/>
    </source>
</evidence>
<dbReference type="PIRSF" id="PIRSF002122">
    <property type="entry name" value="RPS7p_RPS7a_RPS5e_RPS7o"/>
    <property type="match status" value="1"/>
</dbReference>
<keyword evidence="2 6" id="KW-0699">rRNA-binding</keyword>
<dbReference type="SUPFAM" id="SSF47973">
    <property type="entry name" value="Ribosomal protein S7"/>
    <property type="match status" value="1"/>
</dbReference>
<keyword evidence="6" id="KW-0820">tRNA-binding</keyword>
<dbReference type="InterPro" id="IPR005717">
    <property type="entry name" value="Ribosomal_uS7_bac/org-type"/>
</dbReference>
<evidence type="ECO:0000256" key="2">
    <source>
        <dbReference type="ARBA" id="ARBA00022730"/>
    </source>
</evidence>
<dbReference type="HAMAP" id="MF_00480_B">
    <property type="entry name" value="Ribosomal_uS7_B"/>
    <property type="match status" value="1"/>
</dbReference>
<evidence type="ECO:0000259" key="7">
    <source>
        <dbReference type="Pfam" id="PF00177"/>
    </source>
</evidence>
<proteinExistence type="inferred from homology"/>
<evidence type="ECO:0000256" key="1">
    <source>
        <dbReference type="ARBA" id="ARBA00007151"/>
    </source>
</evidence>
<accession>A0A1F5P5B8</accession>
<dbReference type="InterPro" id="IPR023798">
    <property type="entry name" value="Ribosomal_uS7_dom"/>
</dbReference>
<dbReference type="Proteomes" id="UP000176786">
    <property type="component" value="Unassembled WGS sequence"/>
</dbReference>
<dbReference type="FunFam" id="1.10.455.10:FF:000001">
    <property type="entry name" value="30S ribosomal protein S7"/>
    <property type="match status" value="1"/>
</dbReference>
<dbReference type="AlphaFoldDB" id="A0A1F5P5B8"/>
<dbReference type="EMBL" id="MFES01000027">
    <property type="protein sequence ID" value="OGE85118.1"/>
    <property type="molecule type" value="Genomic_DNA"/>
</dbReference>
<evidence type="ECO:0000313" key="9">
    <source>
        <dbReference type="Proteomes" id="UP000176786"/>
    </source>
</evidence>
<evidence type="ECO:0000313" key="8">
    <source>
        <dbReference type="EMBL" id="OGE85118.1"/>
    </source>
</evidence>
<keyword evidence="5 6" id="KW-0687">Ribonucleoprotein</keyword>
<comment type="caution">
    <text evidence="8">The sequence shown here is derived from an EMBL/GenBank/DDBJ whole genome shotgun (WGS) entry which is preliminary data.</text>
</comment>
<dbReference type="STRING" id="1817832.A3J48_03015"/>
<comment type="similarity">
    <text evidence="1 6">Belongs to the universal ribosomal protein uS7 family.</text>
</comment>